<evidence type="ECO:0000256" key="1">
    <source>
        <dbReference type="SAM" id="MobiDB-lite"/>
    </source>
</evidence>
<feature type="compositionally biased region" description="Basic and acidic residues" evidence="1">
    <location>
        <begin position="57"/>
        <end position="105"/>
    </location>
</feature>
<evidence type="ECO:0000313" key="2">
    <source>
        <dbReference type="EMBL" id="KAJ1190963.1"/>
    </source>
</evidence>
<gene>
    <name evidence="2" type="ORF">NDU88_000280</name>
</gene>
<organism evidence="2 3">
    <name type="scientific">Pleurodeles waltl</name>
    <name type="common">Iberian ribbed newt</name>
    <dbReference type="NCBI Taxonomy" id="8319"/>
    <lineage>
        <taxon>Eukaryota</taxon>
        <taxon>Metazoa</taxon>
        <taxon>Chordata</taxon>
        <taxon>Craniata</taxon>
        <taxon>Vertebrata</taxon>
        <taxon>Euteleostomi</taxon>
        <taxon>Amphibia</taxon>
        <taxon>Batrachia</taxon>
        <taxon>Caudata</taxon>
        <taxon>Salamandroidea</taxon>
        <taxon>Salamandridae</taxon>
        <taxon>Pleurodelinae</taxon>
        <taxon>Pleurodeles</taxon>
    </lineage>
</organism>
<dbReference type="EMBL" id="JANPWB010000004">
    <property type="protein sequence ID" value="KAJ1190963.1"/>
    <property type="molecule type" value="Genomic_DNA"/>
</dbReference>
<name>A0AAV7UQ27_PLEWA</name>
<reference evidence="2" key="1">
    <citation type="journal article" date="2022" name="bioRxiv">
        <title>Sequencing and chromosome-scale assembly of the giantPleurodeles waltlgenome.</title>
        <authorList>
            <person name="Brown T."/>
            <person name="Elewa A."/>
            <person name="Iarovenko S."/>
            <person name="Subramanian E."/>
            <person name="Araus A.J."/>
            <person name="Petzold A."/>
            <person name="Susuki M."/>
            <person name="Suzuki K.-i.T."/>
            <person name="Hayashi T."/>
            <person name="Toyoda A."/>
            <person name="Oliveira C."/>
            <person name="Osipova E."/>
            <person name="Leigh N.D."/>
            <person name="Simon A."/>
            <person name="Yun M.H."/>
        </authorList>
    </citation>
    <scope>NUCLEOTIDE SEQUENCE</scope>
    <source>
        <strain evidence="2">20211129_DDA</strain>
        <tissue evidence="2">Liver</tissue>
    </source>
</reference>
<sequence length="121" mass="13567">MADNPTDRDTGPGPIEACSRGTVKEILCLPQSTRVKNPDEEVHREKREERDAEADGEEHGRSVRVKNPEEEACREKREERDAEADGEKHGCVREGGPDMCEKTRSADCSTENTEQRLEESG</sequence>
<evidence type="ECO:0000313" key="3">
    <source>
        <dbReference type="Proteomes" id="UP001066276"/>
    </source>
</evidence>
<dbReference type="Proteomes" id="UP001066276">
    <property type="component" value="Chromosome 2_2"/>
</dbReference>
<accession>A0AAV7UQ27</accession>
<protein>
    <submittedName>
        <fullName evidence="2">Uncharacterized protein</fullName>
    </submittedName>
</protein>
<feature type="region of interest" description="Disordered" evidence="1">
    <location>
        <begin position="1"/>
        <end position="20"/>
    </location>
</feature>
<dbReference type="AlphaFoldDB" id="A0AAV7UQ27"/>
<keyword evidence="3" id="KW-1185">Reference proteome</keyword>
<feature type="compositionally biased region" description="Basic and acidic residues" evidence="1">
    <location>
        <begin position="36"/>
        <end position="50"/>
    </location>
</feature>
<feature type="compositionally biased region" description="Basic and acidic residues" evidence="1">
    <location>
        <begin position="1"/>
        <end position="10"/>
    </location>
</feature>
<proteinExistence type="predicted"/>
<feature type="region of interest" description="Disordered" evidence="1">
    <location>
        <begin position="29"/>
        <end position="121"/>
    </location>
</feature>
<comment type="caution">
    <text evidence="2">The sequence shown here is derived from an EMBL/GenBank/DDBJ whole genome shotgun (WGS) entry which is preliminary data.</text>
</comment>